<dbReference type="PANTHER" id="PTHR33112">
    <property type="entry name" value="DOMAIN PROTEIN, PUTATIVE-RELATED"/>
    <property type="match status" value="1"/>
</dbReference>
<dbReference type="PANTHER" id="PTHR33112:SF16">
    <property type="entry name" value="HETEROKARYON INCOMPATIBILITY DOMAIN-CONTAINING PROTEIN"/>
    <property type="match status" value="1"/>
</dbReference>
<sequence>MTHDNQLGHFFKGFLGIGTKKPFHIVLVDIKEAAKKRVIHCVEKPLDESNGEDLNYVALSYRWGEWQETLIDTEVGYTASITSFDLHDFYNLCDAMACDPDLCSIQYVWVDAICVDQVNHERRKATIYQMSNIYEHAAYILAVPDLHSTYLRNAMLKNEDIMNCSRHYSEYLYHLIHGNYENLAAIDESFLDDCGTPKDTSLRELLTKKTGHFAEAFIKCDYQPIKHPVRQLIT</sequence>
<dbReference type="Pfam" id="PF06985">
    <property type="entry name" value="HET"/>
    <property type="match status" value="1"/>
</dbReference>
<dbReference type="InterPro" id="IPR010730">
    <property type="entry name" value="HET"/>
</dbReference>
<evidence type="ECO:0000313" key="3">
    <source>
        <dbReference type="Proteomes" id="UP000193560"/>
    </source>
</evidence>
<evidence type="ECO:0000259" key="1">
    <source>
        <dbReference type="Pfam" id="PF06985"/>
    </source>
</evidence>
<dbReference type="OrthoDB" id="3553147at2759"/>
<keyword evidence="3" id="KW-1185">Reference proteome</keyword>
<gene>
    <name evidence="2" type="ORF">BCR42DRAFT_153153</name>
</gene>
<accession>A0A1X2I1S7</accession>
<dbReference type="STRING" id="90262.A0A1X2I1S7"/>
<comment type="caution">
    <text evidence="2">The sequence shown here is derived from an EMBL/GenBank/DDBJ whole genome shotgun (WGS) entry which is preliminary data.</text>
</comment>
<evidence type="ECO:0000313" key="2">
    <source>
        <dbReference type="EMBL" id="ORZ07405.1"/>
    </source>
</evidence>
<dbReference type="EMBL" id="MCGE01000035">
    <property type="protein sequence ID" value="ORZ07405.1"/>
    <property type="molecule type" value="Genomic_DNA"/>
</dbReference>
<dbReference type="AlphaFoldDB" id="A0A1X2I1S7"/>
<organism evidence="2 3">
    <name type="scientific">Absidia repens</name>
    <dbReference type="NCBI Taxonomy" id="90262"/>
    <lineage>
        <taxon>Eukaryota</taxon>
        <taxon>Fungi</taxon>
        <taxon>Fungi incertae sedis</taxon>
        <taxon>Mucoromycota</taxon>
        <taxon>Mucoromycotina</taxon>
        <taxon>Mucoromycetes</taxon>
        <taxon>Mucorales</taxon>
        <taxon>Cunninghamellaceae</taxon>
        <taxon>Absidia</taxon>
    </lineage>
</organism>
<protein>
    <recommendedName>
        <fullName evidence="1">Heterokaryon incompatibility domain-containing protein</fullName>
    </recommendedName>
</protein>
<feature type="domain" description="Heterokaryon incompatibility" evidence="1">
    <location>
        <begin position="56"/>
        <end position="143"/>
    </location>
</feature>
<dbReference type="Proteomes" id="UP000193560">
    <property type="component" value="Unassembled WGS sequence"/>
</dbReference>
<name>A0A1X2I1S7_9FUNG</name>
<reference evidence="2 3" key="1">
    <citation type="submission" date="2016-07" db="EMBL/GenBank/DDBJ databases">
        <title>Pervasive Adenine N6-methylation of Active Genes in Fungi.</title>
        <authorList>
            <consortium name="DOE Joint Genome Institute"/>
            <person name="Mondo S.J."/>
            <person name="Dannebaum R.O."/>
            <person name="Kuo R.C."/>
            <person name="Labutti K."/>
            <person name="Haridas S."/>
            <person name="Kuo A."/>
            <person name="Salamov A."/>
            <person name="Ahrendt S.R."/>
            <person name="Lipzen A."/>
            <person name="Sullivan W."/>
            <person name="Andreopoulos W.B."/>
            <person name="Clum A."/>
            <person name="Lindquist E."/>
            <person name="Daum C."/>
            <person name="Ramamoorthy G.K."/>
            <person name="Gryganskyi A."/>
            <person name="Culley D."/>
            <person name="Magnuson J.K."/>
            <person name="James T.Y."/>
            <person name="O'Malley M.A."/>
            <person name="Stajich J.E."/>
            <person name="Spatafora J.W."/>
            <person name="Visel A."/>
            <person name="Grigoriev I.V."/>
        </authorList>
    </citation>
    <scope>NUCLEOTIDE SEQUENCE [LARGE SCALE GENOMIC DNA]</scope>
    <source>
        <strain evidence="2 3">NRRL 1336</strain>
    </source>
</reference>
<proteinExistence type="predicted"/>